<feature type="binding site" evidence="10">
    <location>
        <begin position="483"/>
        <end position="484"/>
    </location>
    <ligand>
        <name>L-glutamate</name>
        <dbReference type="ChEBI" id="CHEBI:29985"/>
    </ligand>
</feature>
<evidence type="ECO:0000256" key="3">
    <source>
        <dbReference type="ARBA" id="ARBA00009381"/>
    </source>
</evidence>
<comment type="catalytic activity">
    <reaction evidence="1 11">
        <text>an S-substituted glutathione + H2O = an S-substituted L-cysteinylglycine + L-glutamate</text>
        <dbReference type="Rhea" id="RHEA:59468"/>
        <dbReference type="ChEBI" id="CHEBI:15377"/>
        <dbReference type="ChEBI" id="CHEBI:29985"/>
        <dbReference type="ChEBI" id="CHEBI:90779"/>
        <dbReference type="ChEBI" id="CHEBI:143103"/>
        <dbReference type="EC" id="3.4.19.13"/>
    </reaction>
</comment>
<gene>
    <name evidence="12" type="primary">ggt</name>
    <name evidence="12" type="ORF">KJ970_04500</name>
</gene>
<dbReference type="InterPro" id="IPR000101">
    <property type="entry name" value="GGT_peptidase"/>
</dbReference>
<evidence type="ECO:0000256" key="2">
    <source>
        <dbReference type="ARBA" id="ARBA00001089"/>
    </source>
</evidence>
<feature type="binding site" evidence="10">
    <location>
        <position position="454"/>
    </location>
    <ligand>
        <name>L-glutamate</name>
        <dbReference type="ChEBI" id="CHEBI:29985"/>
    </ligand>
</feature>
<dbReference type="Pfam" id="PF01019">
    <property type="entry name" value="G_glu_transpept"/>
    <property type="match status" value="2"/>
</dbReference>
<comment type="pathway">
    <text evidence="11">Sulfur metabolism; glutathione metabolism.</text>
</comment>
<sequence length="637" mass="68013">MRSYPTIQKKIKIEAAFSPALPAYLTGLFLLILILLLGVRPAAAAAPQPVVGEAGIVVAVEKYACDVGHDILSRGGTAADAAVAVGFALAVTYPSAGNLGGGGFLLHRASGGATEALDFRETAPARASRDMFLNFDGTVNEGMSLWSPLAAGVPGTVAGLGTLHERHGTFSWNELLAPAIALARDGFVIDRLTSERFQLYAGRLGPDPESRRIFLKDSTFYQPGDTLRQPELAATLQRIAAEGPREFYTGETARRLADYMMRSGGLMTKEDLRSYRSIVRRPLEGQYKGYTILAMPPPSSGGVAILEILNILEEFPLSDWGWGSVRGLNILVEAMRRAFADRAAYLGDPGFVDVPVDGLIDPAYGDSLRRLIQEGLTNRPGSVSPGKPRGLALFMDSVGGSLGIIPNEGGETTHFSVVDAEGNAVAMTTTINASFGSGITVEGLGFLLNNEMDDFAVQPGVPNYYGLIQGEANAIRPLKRPLSSMTPLMVLRPVAARQQDAAGFNISGTTAPGSAAEPEMELYLLLGSPGGPRIITSVLQVLLNVVTYGMEIHEAVGAPRLHHQWMPDTLWFEPVGWATDLMEGARAKGQTVATWDEVIGSTHSIMVAPSGRLLGAPDPRRSGHARGVDRVIRREDN</sequence>
<evidence type="ECO:0000256" key="6">
    <source>
        <dbReference type="ARBA" id="ARBA00023145"/>
    </source>
</evidence>
<dbReference type="SUPFAM" id="SSF56235">
    <property type="entry name" value="N-terminal nucleophile aminohydrolases (Ntn hydrolases)"/>
    <property type="match status" value="1"/>
</dbReference>
<evidence type="ECO:0000256" key="8">
    <source>
        <dbReference type="ARBA" id="ARBA00047417"/>
    </source>
</evidence>
<dbReference type="GO" id="GO:0103068">
    <property type="term" value="F:leukotriene C4 gamma-glutamyl transferase activity"/>
    <property type="evidence" value="ECO:0007669"/>
    <property type="project" value="UniProtKB-EC"/>
</dbReference>
<reference evidence="12" key="1">
    <citation type="submission" date="2021-05" db="EMBL/GenBank/DDBJ databases">
        <title>Energy efficiency and biological interactions define the core microbiome of deep oligotrophic groundwater.</title>
        <authorList>
            <person name="Mehrshad M."/>
            <person name="Lopez-Fernandez M."/>
            <person name="Bell E."/>
            <person name="Bernier-Latmani R."/>
            <person name="Bertilsson S."/>
            <person name="Dopson M."/>
        </authorList>
    </citation>
    <scope>NUCLEOTIDE SEQUENCE</scope>
    <source>
        <strain evidence="12">Modern_marine.mb.64</strain>
    </source>
</reference>
<feature type="binding site" evidence="10">
    <location>
        <begin position="430"/>
        <end position="432"/>
    </location>
    <ligand>
        <name>L-glutamate</name>
        <dbReference type="ChEBI" id="CHEBI:29985"/>
    </ligand>
</feature>
<keyword evidence="6 11" id="KW-0865">Zymogen</keyword>
<comment type="PTM">
    <text evidence="11">Cleaved by autocatalysis into a large and a small subunit.</text>
</comment>
<keyword evidence="11" id="KW-0317">Glutathione biosynthesis</keyword>
<dbReference type="GO" id="GO:0036374">
    <property type="term" value="F:glutathione hydrolase activity"/>
    <property type="evidence" value="ECO:0007669"/>
    <property type="project" value="UniProtKB-UniRule"/>
</dbReference>
<proteinExistence type="inferred from homology"/>
<evidence type="ECO:0000256" key="5">
    <source>
        <dbReference type="ARBA" id="ARBA00022801"/>
    </source>
</evidence>
<comment type="subunit">
    <text evidence="11">This enzyme consists of two polypeptide chains, which are synthesized in precursor form from a single polypeptide.</text>
</comment>
<evidence type="ECO:0000256" key="10">
    <source>
        <dbReference type="PIRSR" id="PIRSR600101-2"/>
    </source>
</evidence>
<accession>A0A948RUE0</accession>
<dbReference type="GO" id="GO:0006751">
    <property type="term" value="P:glutathione catabolic process"/>
    <property type="evidence" value="ECO:0007669"/>
    <property type="project" value="UniProtKB-UniRule"/>
</dbReference>
<dbReference type="InterPro" id="IPR029055">
    <property type="entry name" value="Ntn_hydrolases_N"/>
</dbReference>
<comment type="catalytic activity">
    <reaction evidence="2 11">
        <text>glutathione + H2O = L-cysteinylglycine + L-glutamate</text>
        <dbReference type="Rhea" id="RHEA:28807"/>
        <dbReference type="ChEBI" id="CHEBI:15377"/>
        <dbReference type="ChEBI" id="CHEBI:29985"/>
        <dbReference type="ChEBI" id="CHEBI:57925"/>
        <dbReference type="ChEBI" id="CHEBI:61694"/>
        <dbReference type="EC" id="3.4.19.13"/>
    </reaction>
</comment>
<comment type="catalytic activity">
    <reaction evidence="8 11">
        <text>an N-terminal (5-L-glutamyl)-[peptide] + an alpha-amino acid = 5-L-glutamyl amino acid + an N-terminal L-alpha-aminoacyl-[peptide]</text>
        <dbReference type="Rhea" id="RHEA:23904"/>
        <dbReference type="Rhea" id="RHEA-COMP:9780"/>
        <dbReference type="Rhea" id="RHEA-COMP:9795"/>
        <dbReference type="ChEBI" id="CHEBI:77644"/>
        <dbReference type="ChEBI" id="CHEBI:78597"/>
        <dbReference type="ChEBI" id="CHEBI:78599"/>
        <dbReference type="ChEBI" id="CHEBI:78608"/>
        <dbReference type="EC" id="2.3.2.2"/>
    </reaction>
</comment>
<keyword evidence="7 11" id="KW-0012">Acyltransferase</keyword>
<organism evidence="12 13">
    <name type="scientific">Eiseniibacteriota bacterium</name>
    <dbReference type="NCBI Taxonomy" id="2212470"/>
    <lineage>
        <taxon>Bacteria</taxon>
        <taxon>Candidatus Eiseniibacteriota</taxon>
    </lineage>
</organism>
<keyword evidence="5 11" id="KW-0378">Hydrolase</keyword>
<dbReference type="InterPro" id="IPR055262">
    <property type="entry name" value="GGT_CS"/>
</dbReference>
<comment type="similarity">
    <text evidence="3 11">Belongs to the gamma-glutamyltransferase family.</text>
</comment>
<feature type="active site" description="Nucleophile" evidence="9">
    <location>
        <position position="412"/>
    </location>
</feature>
<dbReference type="EC" id="3.4.19.13" evidence="11"/>
<evidence type="ECO:0000256" key="1">
    <source>
        <dbReference type="ARBA" id="ARBA00001049"/>
    </source>
</evidence>
<protein>
    <recommendedName>
        <fullName evidence="11">Glutathione hydrolase proenzyme</fullName>
        <ecNumber evidence="11">2.3.2.2</ecNumber>
        <ecNumber evidence="11">3.4.19.13</ecNumber>
    </recommendedName>
    <component>
        <recommendedName>
            <fullName evidence="11">Glutathione hydrolase large chain</fullName>
        </recommendedName>
    </component>
    <component>
        <recommendedName>
            <fullName evidence="11">Glutathione hydrolase small chain</fullName>
        </recommendedName>
    </component>
</protein>
<evidence type="ECO:0000313" key="12">
    <source>
        <dbReference type="EMBL" id="MBU2690166.1"/>
    </source>
</evidence>
<dbReference type="Proteomes" id="UP000777784">
    <property type="component" value="Unassembled WGS sequence"/>
</dbReference>
<evidence type="ECO:0000256" key="9">
    <source>
        <dbReference type="PIRSR" id="PIRSR600101-1"/>
    </source>
</evidence>
<feature type="binding site" evidence="10">
    <location>
        <position position="531"/>
    </location>
    <ligand>
        <name>L-glutamate</name>
        <dbReference type="ChEBI" id="CHEBI:29985"/>
    </ligand>
</feature>
<evidence type="ECO:0000256" key="4">
    <source>
        <dbReference type="ARBA" id="ARBA00022679"/>
    </source>
</evidence>
<keyword evidence="4 11" id="KW-0808">Transferase</keyword>
<dbReference type="InterPro" id="IPR051792">
    <property type="entry name" value="GGT_bact"/>
</dbReference>
<comment type="caution">
    <text evidence="12">The sequence shown here is derived from an EMBL/GenBank/DDBJ whole genome shotgun (WGS) entry which is preliminary data.</text>
</comment>
<dbReference type="Gene3D" id="3.60.20.40">
    <property type="match status" value="1"/>
</dbReference>
<dbReference type="PRINTS" id="PR01210">
    <property type="entry name" value="GGTRANSPTASE"/>
</dbReference>
<dbReference type="EMBL" id="JAHJDP010000023">
    <property type="protein sequence ID" value="MBU2690166.1"/>
    <property type="molecule type" value="Genomic_DNA"/>
</dbReference>
<dbReference type="InterPro" id="IPR043137">
    <property type="entry name" value="GGT_ssub_C"/>
</dbReference>
<dbReference type="InterPro" id="IPR043138">
    <property type="entry name" value="GGT_lsub"/>
</dbReference>
<evidence type="ECO:0000256" key="7">
    <source>
        <dbReference type="ARBA" id="ARBA00023315"/>
    </source>
</evidence>
<dbReference type="PROSITE" id="PS00462">
    <property type="entry name" value="G_GLU_TRANSPEPTIDASE"/>
    <property type="match status" value="1"/>
</dbReference>
<dbReference type="PANTHER" id="PTHR43199">
    <property type="entry name" value="GLUTATHIONE HYDROLASE"/>
    <property type="match status" value="1"/>
</dbReference>
<name>A0A948RUE0_UNCEI</name>
<dbReference type="EC" id="2.3.2.2" evidence="11"/>
<evidence type="ECO:0000313" key="13">
    <source>
        <dbReference type="Proteomes" id="UP000777784"/>
    </source>
</evidence>
<dbReference type="Gene3D" id="1.10.246.130">
    <property type="match status" value="1"/>
</dbReference>
<dbReference type="GO" id="GO:0006750">
    <property type="term" value="P:glutathione biosynthetic process"/>
    <property type="evidence" value="ECO:0007669"/>
    <property type="project" value="UniProtKB-KW"/>
</dbReference>
<evidence type="ECO:0000256" key="11">
    <source>
        <dbReference type="RuleBase" id="RU368036"/>
    </source>
</evidence>
<feature type="binding site" evidence="10">
    <location>
        <position position="120"/>
    </location>
    <ligand>
        <name>L-glutamate</name>
        <dbReference type="ChEBI" id="CHEBI:29985"/>
    </ligand>
</feature>
<dbReference type="NCBIfam" id="TIGR00066">
    <property type="entry name" value="g_glut_trans"/>
    <property type="match status" value="1"/>
</dbReference>
<dbReference type="AlphaFoldDB" id="A0A948RUE0"/>
<dbReference type="PANTHER" id="PTHR43199:SF1">
    <property type="entry name" value="GLUTATHIONE HYDROLASE PROENZYME"/>
    <property type="match status" value="1"/>
</dbReference>